<gene>
    <name evidence="3" type="ORF">F4553_003144</name>
</gene>
<dbReference type="Pfam" id="PF14891">
    <property type="entry name" value="Peptidase_M91"/>
    <property type="match status" value="1"/>
</dbReference>
<dbReference type="SUPFAM" id="SSF51120">
    <property type="entry name" value="beta-Roll"/>
    <property type="match status" value="1"/>
</dbReference>
<comment type="caution">
    <text evidence="3">The sequence shown here is derived from an EMBL/GenBank/DDBJ whole genome shotgun (WGS) entry which is preliminary data.</text>
</comment>
<accession>A0A841BPZ8</accession>
<comment type="subcellular location">
    <subcellularLocation>
        <location evidence="1">Secreted</location>
    </subcellularLocation>
</comment>
<name>A0A841BPZ8_9ACTN</name>
<sequence>MTRELIVADVWRLEHDWSELGRAGTLWQTILRRADERLRSWDAQARATVPGSWSGSAASAYAAHRKRVAADLAAAQQLADHVGAAVRATAESMRAADTELAGQLRKLCVTVALDERREPGRVVFLPADAAQAALVRAAVAAAGRTRKELSERLTGHAETVRRTLPRWQQIGDAWRGVAEGGDPFLLPGESSQTLVLRDGHRVVIATGAGNDDVRVFIDEAGQRVVDVNGGRWLLAADAEVTIRTGDGDDSVVVAPGSAVRLTVLGGDGRDLLVGGDGTERLLGLGGDDRILAGGGADVVSGGAGNDYVDAGAADDIVDGGWGDDTLYGLAGGDHLAGGDGRDFVEGGTGRDAVDGGAGNDIVSGGTDDDRITGRGGADVLYSGAGSDTVDGGAGRDIAHLTSAGPVTGVEQQVTVELRNVGTEVRVEGSPEFVERVQADLDLLRTSPVGQQMLAGLDAGVANGPVDHLTIIEFATDNGRATSDGVVAYNPAFNTLLGGTPPVGVLYHELAHQWDFTHGTADLGTYHNPADPDRFVGPDGQWHETTNLERVAVGLPIDDDNDPRTPMRLDPDHPFDLTENGLRAEMGLNQRRKYAV</sequence>
<evidence type="ECO:0000256" key="1">
    <source>
        <dbReference type="ARBA" id="ARBA00004613"/>
    </source>
</evidence>
<dbReference type="PANTHER" id="PTHR38340:SF1">
    <property type="entry name" value="S-LAYER PROTEIN"/>
    <property type="match status" value="1"/>
</dbReference>
<proteinExistence type="predicted"/>
<keyword evidence="2" id="KW-0964">Secreted</keyword>
<dbReference type="Gene3D" id="2.150.10.10">
    <property type="entry name" value="Serralysin-like metalloprotease, C-terminal"/>
    <property type="match status" value="2"/>
</dbReference>
<dbReference type="GO" id="GO:0005576">
    <property type="term" value="C:extracellular region"/>
    <property type="evidence" value="ECO:0007669"/>
    <property type="project" value="UniProtKB-SubCell"/>
</dbReference>
<dbReference type="InterPro" id="IPR036689">
    <property type="entry name" value="ESAT-6-like_sf"/>
</dbReference>
<dbReference type="GO" id="GO:0005509">
    <property type="term" value="F:calcium ion binding"/>
    <property type="evidence" value="ECO:0007669"/>
    <property type="project" value="InterPro"/>
</dbReference>
<reference evidence="3 4" key="1">
    <citation type="submission" date="2020-08" db="EMBL/GenBank/DDBJ databases">
        <title>Sequencing the genomes of 1000 actinobacteria strains.</title>
        <authorList>
            <person name="Klenk H.-P."/>
        </authorList>
    </citation>
    <scope>NUCLEOTIDE SEQUENCE [LARGE SCALE GENOMIC DNA]</scope>
    <source>
        <strain evidence="3 4">DSM 45362</strain>
    </source>
</reference>
<dbReference type="InterPro" id="IPR011049">
    <property type="entry name" value="Serralysin-like_metalloprot_C"/>
</dbReference>
<protein>
    <submittedName>
        <fullName evidence="3">Uncharacterized protein YukE</fullName>
    </submittedName>
</protein>
<dbReference type="Gene3D" id="1.10.287.1060">
    <property type="entry name" value="ESAT-6-like"/>
    <property type="match status" value="1"/>
</dbReference>
<evidence type="ECO:0000256" key="2">
    <source>
        <dbReference type="ARBA" id="ARBA00022525"/>
    </source>
</evidence>
<dbReference type="Pfam" id="PF00353">
    <property type="entry name" value="HemolysinCabind"/>
    <property type="match status" value="4"/>
</dbReference>
<dbReference type="AlphaFoldDB" id="A0A841BPZ8"/>
<dbReference type="InterPro" id="IPR001343">
    <property type="entry name" value="Hemolysn_Ca-bd"/>
</dbReference>
<dbReference type="InterPro" id="IPR028208">
    <property type="entry name" value="Effector_pro_NleD-like"/>
</dbReference>
<organism evidence="3 4">
    <name type="scientific">Allocatelliglobosispora scoriae</name>
    <dbReference type="NCBI Taxonomy" id="643052"/>
    <lineage>
        <taxon>Bacteria</taxon>
        <taxon>Bacillati</taxon>
        <taxon>Actinomycetota</taxon>
        <taxon>Actinomycetes</taxon>
        <taxon>Micromonosporales</taxon>
        <taxon>Micromonosporaceae</taxon>
        <taxon>Allocatelliglobosispora</taxon>
    </lineage>
</organism>
<dbReference type="PRINTS" id="PR00313">
    <property type="entry name" value="CABNDNGRPT"/>
</dbReference>
<dbReference type="Proteomes" id="UP000587527">
    <property type="component" value="Unassembled WGS sequence"/>
</dbReference>
<dbReference type="EMBL" id="JACHMN010000002">
    <property type="protein sequence ID" value="MBB5869765.1"/>
    <property type="molecule type" value="Genomic_DNA"/>
</dbReference>
<dbReference type="SUPFAM" id="SSF140453">
    <property type="entry name" value="EsxAB dimer-like"/>
    <property type="match status" value="1"/>
</dbReference>
<keyword evidence="4" id="KW-1185">Reference proteome</keyword>
<dbReference type="PANTHER" id="PTHR38340">
    <property type="entry name" value="S-LAYER PROTEIN"/>
    <property type="match status" value="1"/>
</dbReference>
<dbReference type="InterPro" id="IPR050557">
    <property type="entry name" value="RTX_toxin/Mannuronan_C5-epim"/>
</dbReference>
<evidence type="ECO:0000313" key="4">
    <source>
        <dbReference type="Proteomes" id="UP000587527"/>
    </source>
</evidence>
<evidence type="ECO:0000313" key="3">
    <source>
        <dbReference type="EMBL" id="MBB5869765.1"/>
    </source>
</evidence>
<dbReference type="RefSeq" id="WP_184836621.1">
    <property type="nucleotide sequence ID" value="NZ_JACHMN010000002.1"/>
</dbReference>